<name>A0A6A4S7W8_SCOMX</name>
<feature type="region of interest" description="Disordered" evidence="2">
    <location>
        <begin position="1"/>
        <end position="37"/>
    </location>
</feature>
<evidence type="ECO:0000256" key="2">
    <source>
        <dbReference type="SAM" id="MobiDB-lite"/>
    </source>
</evidence>
<feature type="compositionally biased region" description="Basic and acidic residues" evidence="2">
    <location>
        <begin position="218"/>
        <end position="291"/>
    </location>
</feature>
<dbReference type="AlphaFoldDB" id="A0A6A4S7W8"/>
<feature type="compositionally biased region" description="Acidic residues" evidence="2">
    <location>
        <begin position="9"/>
        <end position="26"/>
    </location>
</feature>
<dbReference type="EMBL" id="VEVO01000018">
    <property type="protein sequence ID" value="KAF0027191.1"/>
    <property type="molecule type" value="Genomic_DNA"/>
</dbReference>
<gene>
    <name evidence="4" type="ORF">F2P81_019932</name>
</gene>
<reference evidence="4 5" key="1">
    <citation type="submission" date="2019-06" db="EMBL/GenBank/DDBJ databases">
        <title>Draft genomes of female and male turbot (Scophthalmus maximus).</title>
        <authorList>
            <person name="Xu H."/>
            <person name="Xu X.-W."/>
            <person name="Shao C."/>
            <person name="Chen S."/>
        </authorList>
    </citation>
    <scope>NUCLEOTIDE SEQUENCE [LARGE SCALE GENOMIC DNA]</scope>
    <source>
        <strain evidence="4">Ysfricsl-2016a</strain>
        <tissue evidence="4">Blood</tissue>
    </source>
</reference>
<feature type="region of interest" description="Disordered" evidence="2">
    <location>
        <begin position="210"/>
        <end position="318"/>
    </location>
</feature>
<dbReference type="Gene3D" id="1.10.510.10">
    <property type="entry name" value="Transferase(Phosphotransferase) domain 1"/>
    <property type="match status" value="1"/>
</dbReference>
<sequence length="387" mass="44043">MQLCKGDAAEEPEEEEEEEEEEDDDVNTAGVVNASDRDNHKRNALDFSSLAVASPAIISYFPQRISIQHTAFQMSVSVYVLGKGTVFGPQCPSVAIVRLPVCREKPPPPPPRCVLGVPGEHRHAICPRPAAPLSGPEFAAPFDRIPKLLQWRLRAVMQLSHTWAELRTGTDITTRNICLRCWRMSLCITPDTLAFNAHGNVCFMEQLSAQNRKRDGKKKPQEEKMDEKKGRREQEMKKQGMDNRHEEKQTMRGQERGRERKGKKTTERRGETMEKALGEERKGKQSKEKDKEKKRRGQERGQERKGKKKTGREETMGHVYSLGSTLSAALNFVIEPELEAELGEEIQKLLEQMQEENPEDRPLLQMDRKAPGRQGGSIRHPDVYLED</sequence>
<dbReference type="PANTHER" id="PTHR21560:SF0">
    <property type="entry name" value="KINASE NON-CATALYTIC C-LOBE DOMAIN-CONTAINING PROTEIN 1"/>
    <property type="match status" value="1"/>
</dbReference>
<dbReference type="GO" id="GO:0032045">
    <property type="term" value="C:guanyl-nucleotide exchange factor complex"/>
    <property type="evidence" value="ECO:0007669"/>
    <property type="project" value="TreeGrafter"/>
</dbReference>
<accession>A0A6A4S7W8</accession>
<dbReference type="GO" id="GO:0030425">
    <property type="term" value="C:dendrite"/>
    <property type="evidence" value="ECO:0007669"/>
    <property type="project" value="TreeGrafter"/>
</dbReference>
<evidence type="ECO:0000313" key="5">
    <source>
        <dbReference type="Proteomes" id="UP000438429"/>
    </source>
</evidence>
<feature type="compositionally biased region" description="Basic and acidic residues" evidence="2">
    <location>
        <begin position="359"/>
        <end position="370"/>
    </location>
</feature>
<dbReference type="InterPro" id="IPR029899">
    <property type="entry name" value="KNDC1"/>
</dbReference>
<dbReference type="PANTHER" id="PTHR21560">
    <property type="entry name" value="VERY KIND PROTEIN"/>
    <property type="match status" value="1"/>
</dbReference>
<evidence type="ECO:0000259" key="3">
    <source>
        <dbReference type="PROSITE" id="PS51377"/>
    </source>
</evidence>
<proteinExistence type="predicted"/>
<evidence type="ECO:0000256" key="1">
    <source>
        <dbReference type="ARBA" id="ARBA00022737"/>
    </source>
</evidence>
<feature type="domain" description="KIND" evidence="3">
    <location>
        <begin position="120"/>
        <end position="387"/>
    </location>
</feature>
<dbReference type="PROSITE" id="PS51377">
    <property type="entry name" value="KIND"/>
    <property type="match status" value="1"/>
</dbReference>
<dbReference type="GO" id="GO:0043025">
    <property type="term" value="C:neuronal cell body"/>
    <property type="evidence" value="ECO:0007669"/>
    <property type="project" value="TreeGrafter"/>
</dbReference>
<protein>
    <recommendedName>
        <fullName evidence="3">KIND domain-containing protein</fullName>
    </recommendedName>
</protein>
<dbReference type="Proteomes" id="UP000438429">
    <property type="component" value="Unassembled WGS sequence"/>
</dbReference>
<dbReference type="GO" id="GO:0007264">
    <property type="term" value="P:small GTPase-mediated signal transduction"/>
    <property type="evidence" value="ECO:0007669"/>
    <property type="project" value="InterPro"/>
</dbReference>
<comment type="caution">
    <text evidence="4">The sequence shown here is derived from an EMBL/GenBank/DDBJ whole genome shotgun (WGS) entry which is preliminary data.</text>
</comment>
<dbReference type="GO" id="GO:0048814">
    <property type="term" value="P:regulation of dendrite morphogenesis"/>
    <property type="evidence" value="ECO:0007669"/>
    <property type="project" value="TreeGrafter"/>
</dbReference>
<keyword evidence="1" id="KW-0677">Repeat</keyword>
<dbReference type="InterPro" id="IPR011019">
    <property type="entry name" value="KIND_dom"/>
</dbReference>
<dbReference type="GO" id="GO:0005085">
    <property type="term" value="F:guanyl-nucleotide exchange factor activity"/>
    <property type="evidence" value="ECO:0007669"/>
    <property type="project" value="InterPro"/>
</dbReference>
<evidence type="ECO:0000313" key="4">
    <source>
        <dbReference type="EMBL" id="KAF0027191.1"/>
    </source>
</evidence>
<feature type="region of interest" description="Disordered" evidence="2">
    <location>
        <begin position="353"/>
        <end position="387"/>
    </location>
</feature>
<organism evidence="4 5">
    <name type="scientific">Scophthalmus maximus</name>
    <name type="common">Turbot</name>
    <name type="synonym">Psetta maxima</name>
    <dbReference type="NCBI Taxonomy" id="52904"/>
    <lineage>
        <taxon>Eukaryota</taxon>
        <taxon>Metazoa</taxon>
        <taxon>Chordata</taxon>
        <taxon>Craniata</taxon>
        <taxon>Vertebrata</taxon>
        <taxon>Euteleostomi</taxon>
        <taxon>Actinopterygii</taxon>
        <taxon>Neopterygii</taxon>
        <taxon>Teleostei</taxon>
        <taxon>Neoteleostei</taxon>
        <taxon>Acanthomorphata</taxon>
        <taxon>Carangaria</taxon>
        <taxon>Pleuronectiformes</taxon>
        <taxon>Pleuronectoidei</taxon>
        <taxon>Scophthalmidae</taxon>
        <taxon>Scophthalmus</taxon>
    </lineage>
</organism>